<keyword evidence="2" id="KW-0175">Coiled coil</keyword>
<dbReference type="Proteomes" id="UP001301140">
    <property type="component" value="Unassembled WGS sequence"/>
</dbReference>
<evidence type="ECO:0000256" key="3">
    <source>
        <dbReference type="SAM" id="MobiDB-lite"/>
    </source>
</evidence>
<dbReference type="SUPFAM" id="SSF111369">
    <property type="entry name" value="HlyD-like secretion proteins"/>
    <property type="match status" value="1"/>
</dbReference>
<comment type="similarity">
    <text evidence="1">Belongs to the membrane fusion protein (MFP) (TC 8.A.1) family.</text>
</comment>
<sequence length="412" mass="43188">MLDEIRDRPARADEQTAAPAPRTLAGPAAPAGTAGGTGRSLWIAAALVAGLVVWMASGMWGAGDAGAPPQDAASPSSRPVTVASRASQAAMITRYLVNQAEVAPRRDVPLRAGIAGRVAELPVAKGARVGPGDLLVRLDPGDRPARLRRAQAEVARYEGDYEAARRLAGKGYAAAARERETFAQLQAARAEVDEVEEEIANATIEAPFAGILNRLDVERGEYVRQSDELGRLVENDPLVVEVQVAQQNIAHVREGMEVEIAFVTGQQAKGTVRYVSANADRATHTFLVEVEVPNPGGEVPSGISAEARIPAREVMAHFLSPAILALSTDGELGVKTVDGEGAVRFRPVELVRAETDGVWVAGLPEKIRLITTGQGFVRDGDRVRVVETAEAAAASGVLAGPPAALPADAAGR</sequence>
<name>A0AAP3XS44_9PROT</name>
<keyword evidence="4" id="KW-0472">Membrane</keyword>
<proteinExistence type="inferred from homology"/>
<dbReference type="InterPro" id="IPR058625">
    <property type="entry name" value="MdtA-like_BSH"/>
</dbReference>
<protein>
    <submittedName>
        <fullName evidence="7">Efflux RND transporter periplasmic adaptor subunit</fullName>
    </submittedName>
</protein>
<feature type="region of interest" description="Disordered" evidence="3">
    <location>
        <begin position="1"/>
        <end position="31"/>
    </location>
</feature>
<feature type="transmembrane region" description="Helical" evidence="4">
    <location>
        <begin position="41"/>
        <end position="62"/>
    </location>
</feature>
<feature type="compositionally biased region" description="Basic and acidic residues" evidence="3">
    <location>
        <begin position="1"/>
        <end position="14"/>
    </location>
</feature>
<dbReference type="Gene3D" id="2.40.50.100">
    <property type="match status" value="1"/>
</dbReference>
<evidence type="ECO:0000313" key="7">
    <source>
        <dbReference type="EMBL" id="MDF1587037.1"/>
    </source>
</evidence>
<evidence type="ECO:0000313" key="8">
    <source>
        <dbReference type="Proteomes" id="UP001301140"/>
    </source>
</evidence>
<dbReference type="Gene3D" id="2.40.420.20">
    <property type="match status" value="1"/>
</dbReference>
<dbReference type="PANTHER" id="PTHR30469:SF29">
    <property type="entry name" value="BLR2860 PROTEIN"/>
    <property type="match status" value="1"/>
</dbReference>
<comment type="caution">
    <text evidence="7">The sequence shown here is derived from an EMBL/GenBank/DDBJ whole genome shotgun (WGS) entry which is preliminary data.</text>
</comment>
<dbReference type="Gene3D" id="1.10.287.470">
    <property type="entry name" value="Helix hairpin bin"/>
    <property type="match status" value="1"/>
</dbReference>
<organism evidence="7 8">
    <name type="scientific">Marinimicrococcus flavescens</name>
    <dbReference type="NCBI Taxonomy" id="3031815"/>
    <lineage>
        <taxon>Bacteria</taxon>
        <taxon>Pseudomonadati</taxon>
        <taxon>Pseudomonadota</taxon>
        <taxon>Alphaproteobacteria</taxon>
        <taxon>Geminicoccales</taxon>
        <taxon>Geminicoccaceae</taxon>
        <taxon>Marinimicrococcus</taxon>
    </lineage>
</organism>
<dbReference type="InterPro" id="IPR058792">
    <property type="entry name" value="Beta-barrel_RND_2"/>
</dbReference>
<keyword evidence="4" id="KW-0812">Transmembrane</keyword>
<feature type="domain" description="CusB-like beta-barrel" evidence="6">
    <location>
        <begin position="240"/>
        <end position="310"/>
    </location>
</feature>
<dbReference type="RefSeq" id="WP_327789460.1">
    <property type="nucleotide sequence ID" value="NZ_JARGEQ010000104.1"/>
</dbReference>
<dbReference type="PANTHER" id="PTHR30469">
    <property type="entry name" value="MULTIDRUG RESISTANCE PROTEIN MDTA"/>
    <property type="match status" value="1"/>
</dbReference>
<evidence type="ECO:0000256" key="4">
    <source>
        <dbReference type="SAM" id="Phobius"/>
    </source>
</evidence>
<feature type="domain" description="Multidrug resistance protein MdtA-like barrel-sandwich hybrid" evidence="5">
    <location>
        <begin position="107"/>
        <end position="230"/>
    </location>
</feature>
<accession>A0AAP3XS44</accession>
<dbReference type="InterPro" id="IPR006143">
    <property type="entry name" value="RND_pump_MFP"/>
</dbReference>
<dbReference type="NCBIfam" id="TIGR01730">
    <property type="entry name" value="RND_mfp"/>
    <property type="match status" value="1"/>
</dbReference>
<dbReference type="AlphaFoldDB" id="A0AAP3XS44"/>
<dbReference type="Pfam" id="PF25954">
    <property type="entry name" value="Beta-barrel_RND_2"/>
    <property type="match status" value="1"/>
</dbReference>
<keyword evidence="4" id="KW-1133">Transmembrane helix</keyword>
<dbReference type="GO" id="GO:1990281">
    <property type="term" value="C:efflux pump complex"/>
    <property type="evidence" value="ECO:0007669"/>
    <property type="project" value="TreeGrafter"/>
</dbReference>
<evidence type="ECO:0000259" key="6">
    <source>
        <dbReference type="Pfam" id="PF25954"/>
    </source>
</evidence>
<dbReference type="Gene3D" id="2.40.30.170">
    <property type="match status" value="1"/>
</dbReference>
<gene>
    <name evidence="7" type="ORF">PZ740_11670</name>
</gene>
<dbReference type="GO" id="GO:0015562">
    <property type="term" value="F:efflux transmembrane transporter activity"/>
    <property type="evidence" value="ECO:0007669"/>
    <property type="project" value="TreeGrafter"/>
</dbReference>
<feature type="coiled-coil region" evidence="2">
    <location>
        <begin position="147"/>
        <end position="205"/>
    </location>
</feature>
<feature type="compositionally biased region" description="Low complexity" evidence="3">
    <location>
        <begin position="16"/>
        <end position="31"/>
    </location>
</feature>
<evidence type="ECO:0000259" key="5">
    <source>
        <dbReference type="Pfam" id="PF25917"/>
    </source>
</evidence>
<keyword evidence="8" id="KW-1185">Reference proteome</keyword>
<reference evidence="7 8" key="1">
    <citation type="submission" date="2023-03" db="EMBL/GenBank/DDBJ databases">
        <title>YIM 152171 draft genome.</title>
        <authorList>
            <person name="Yang Z."/>
        </authorList>
    </citation>
    <scope>NUCLEOTIDE SEQUENCE [LARGE SCALE GENOMIC DNA]</scope>
    <source>
        <strain evidence="7 8">YIM 152171</strain>
    </source>
</reference>
<evidence type="ECO:0000256" key="1">
    <source>
        <dbReference type="ARBA" id="ARBA00009477"/>
    </source>
</evidence>
<dbReference type="Pfam" id="PF25917">
    <property type="entry name" value="BSH_RND"/>
    <property type="match status" value="1"/>
</dbReference>
<dbReference type="EMBL" id="JARGEQ010000104">
    <property type="protein sequence ID" value="MDF1587037.1"/>
    <property type="molecule type" value="Genomic_DNA"/>
</dbReference>
<evidence type="ECO:0000256" key="2">
    <source>
        <dbReference type="SAM" id="Coils"/>
    </source>
</evidence>